<evidence type="ECO:0000256" key="2">
    <source>
        <dbReference type="PIRNR" id="PIRNR026508"/>
    </source>
</evidence>
<dbReference type="PANTHER" id="PTHR38432:SF1">
    <property type="entry name" value="TELA-LIKE PROTEIN SAOUHSC_01408"/>
    <property type="match status" value="1"/>
</dbReference>
<evidence type="ECO:0000313" key="5">
    <source>
        <dbReference type="Proteomes" id="UP000195442"/>
    </source>
</evidence>
<dbReference type="Pfam" id="PF05816">
    <property type="entry name" value="TelA"/>
    <property type="match status" value="1"/>
</dbReference>
<keyword evidence="3" id="KW-0175">Coiled coil</keyword>
<organism evidence="4 5">
    <name type="scientific">Crenothrix polyspora</name>
    <dbReference type="NCBI Taxonomy" id="360316"/>
    <lineage>
        <taxon>Bacteria</taxon>
        <taxon>Pseudomonadati</taxon>
        <taxon>Pseudomonadota</taxon>
        <taxon>Gammaproteobacteria</taxon>
        <taxon>Methylococcales</taxon>
        <taxon>Crenotrichaceae</taxon>
        <taxon>Crenothrix</taxon>
    </lineage>
</organism>
<dbReference type="Proteomes" id="UP000195442">
    <property type="component" value="Unassembled WGS sequence"/>
</dbReference>
<evidence type="ECO:0000313" key="4">
    <source>
        <dbReference type="EMBL" id="SJM91237.1"/>
    </source>
</evidence>
<feature type="coiled-coil region" evidence="3">
    <location>
        <begin position="223"/>
        <end position="250"/>
    </location>
</feature>
<proteinExistence type="inferred from homology"/>
<evidence type="ECO:0000256" key="3">
    <source>
        <dbReference type="SAM" id="Coils"/>
    </source>
</evidence>
<comment type="similarity">
    <text evidence="1 2">Belongs to the TelA family.</text>
</comment>
<dbReference type="PIRSF" id="PIRSF026508">
    <property type="entry name" value="TelA"/>
    <property type="match status" value="1"/>
</dbReference>
<dbReference type="PANTHER" id="PTHR38432">
    <property type="entry name" value="TELA-LIKE PROTEIN SAOUHSC_01408"/>
    <property type="match status" value="1"/>
</dbReference>
<sequence length="404" mass="44746">MMNEEHLDNVESTATTAETTTTIAEPVQKKVITGNLFDKVIIPPAPTSEAQPPVAPSAEVGKLMTEINIADSQTILHFGSKAQEQLTTISDKMLDGVKNKDLGKAGNDLNAMVAVIRGFDIDELNPNQQSGFFDRLLGKAKPVAKFIQRYEEVRKQIDGITDRLEVHKTTLLTDITSLDRLYNANLDFFHSLENYIKAGEEKLTELDDKTIPAKVNQAEASDQTLLSQELRDLRAARDELDRRVHDLRLTRQVAMQGLPGIRLIQENDKGLVSKINSTLVNTVPLWRQQLATAVTIYRSAQAADTVKAATDLTNDLLKSNAENLKQANAQTRKQIERGVFDIETIKHANTLLIETLEESLQIAENGQKARALAVTELQACEAALRKTLASAKAMRPSTTEEQQQ</sequence>
<dbReference type="AlphaFoldDB" id="A0A1R4H4Y2"/>
<reference evidence="5" key="1">
    <citation type="submission" date="2017-02" db="EMBL/GenBank/DDBJ databases">
        <authorList>
            <person name="Daims H."/>
        </authorList>
    </citation>
    <scope>NUCLEOTIDE SEQUENCE [LARGE SCALE GENOMIC DNA]</scope>
</reference>
<evidence type="ECO:0000256" key="1">
    <source>
        <dbReference type="ARBA" id="ARBA00005541"/>
    </source>
</evidence>
<protein>
    <submittedName>
        <fullName evidence="4">Toxic anion resistance family protein</fullName>
    </submittedName>
</protein>
<gene>
    <name evidence="4" type="ORF">CRENPOLYSF2_2120006</name>
</gene>
<dbReference type="EMBL" id="FUKJ01000127">
    <property type="protein sequence ID" value="SJM91237.1"/>
    <property type="molecule type" value="Genomic_DNA"/>
</dbReference>
<keyword evidence="5" id="KW-1185">Reference proteome</keyword>
<name>A0A1R4H4Y2_9GAMM</name>
<accession>A0A1R4H4Y2</accession>
<dbReference type="InterPro" id="IPR008863">
    <property type="entry name" value="Toxic_anion-R_TelA"/>
</dbReference>